<evidence type="ECO:0000313" key="7">
    <source>
        <dbReference type="EMBL" id="GAB1316373.1"/>
    </source>
</evidence>
<dbReference type="PANTHER" id="PTHR45398:SF1">
    <property type="entry name" value="ENZYME, PUTATIVE (JCVI)-RELATED"/>
    <property type="match status" value="1"/>
</dbReference>
<proteinExistence type="inferred from homology"/>
<dbReference type="NCBIfam" id="TIGR01733">
    <property type="entry name" value="AA-adenyl-dom"/>
    <property type="match status" value="5"/>
</dbReference>
<dbReference type="InterPro" id="IPR020845">
    <property type="entry name" value="AMP-binding_CS"/>
</dbReference>
<dbReference type="NCBIfam" id="NF003417">
    <property type="entry name" value="PRK04813.1"/>
    <property type="match status" value="5"/>
</dbReference>
<dbReference type="Gene3D" id="1.10.1200.10">
    <property type="entry name" value="ACP-like"/>
    <property type="match status" value="6"/>
</dbReference>
<evidence type="ECO:0000259" key="6">
    <source>
        <dbReference type="PROSITE" id="PS50075"/>
    </source>
</evidence>
<feature type="domain" description="Carrier" evidence="6">
    <location>
        <begin position="2379"/>
        <end position="2455"/>
    </location>
</feature>
<keyword evidence="8" id="KW-1185">Reference proteome</keyword>
<accession>A0ABQ0GF61</accession>
<dbReference type="Gene3D" id="3.40.50.12780">
    <property type="entry name" value="N-terminal domain of ligase-like"/>
    <property type="match status" value="4"/>
</dbReference>
<feature type="domain" description="Carrier" evidence="6">
    <location>
        <begin position="800"/>
        <end position="874"/>
    </location>
</feature>
<dbReference type="SUPFAM" id="SSF56801">
    <property type="entry name" value="Acetyl-CoA synthetase-like"/>
    <property type="match status" value="5"/>
</dbReference>
<dbReference type="Gene3D" id="3.30.300.30">
    <property type="match status" value="5"/>
</dbReference>
<comment type="similarity">
    <text evidence="4">Belongs to the NRP synthetase family.</text>
</comment>
<gene>
    <name evidence="7" type="ORF">MFIFM68171_06583</name>
</gene>
<dbReference type="SUPFAM" id="SSF52777">
    <property type="entry name" value="CoA-dependent acyltransferases"/>
    <property type="match status" value="19"/>
</dbReference>
<dbReference type="SUPFAM" id="SSF47336">
    <property type="entry name" value="ACP-like"/>
    <property type="match status" value="6"/>
</dbReference>
<dbReference type="RefSeq" id="XP_070918104.1">
    <property type="nucleotide sequence ID" value="XM_071062003.1"/>
</dbReference>
<evidence type="ECO:0000313" key="8">
    <source>
        <dbReference type="Proteomes" id="UP001628179"/>
    </source>
</evidence>
<feature type="domain" description="Carrier" evidence="6">
    <location>
        <begin position="3493"/>
        <end position="3569"/>
    </location>
</feature>
<feature type="compositionally biased region" description="Low complexity" evidence="5">
    <location>
        <begin position="7774"/>
        <end position="7796"/>
    </location>
</feature>
<name>A0ABQ0GF61_9PEZI</name>
<dbReference type="InterPro" id="IPR036736">
    <property type="entry name" value="ACP-like_sf"/>
</dbReference>
<dbReference type="InterPro" id="IPR045851">
    <property type="entry name" value="AMP-bd_C_sf"/>
</dbReference>
<dbReference type="Proteomes" id="UP001628179">
    <property type="component" value="Unassembled WGS sequence"/>
</dbReference>
<evidence type="ECO:0000256" key="5">
    <source>
        <dbReference type="SAM" id="MobiDB-lite"/>
    </source>
</evidence>
<evidence type="ECO:0000256" key="2">
    <source>
        <dbReference type="ARBA" id="ARBA00022553"/>
    </source>
</evidence>
<keyword evidence="2" id="KW-0597">Phosphoprotein</keyword>
<dbReference type="CDD" id="cd05918">
    <property type="entry name" value="A_NRPS_SidN3_like"/>
    <property type="match status" value="5"/>
</dbReference>
<feature type="region of interest" description="Disordered" evidence="5">
    <location>
        <begin position="7758"/>
        <end position="7798"/>
    </location>
</feature>
<organism evidence="7 8">
    <name type="scientific">Madurella fahalii</name>
    <dbReference type="NCBI Taxonomy" id="1157608"/>
    <lineage>
        <taxon>Eukaryota</taxon>
        <taxon>Fungi</taxon>
        <taxon>Dikarya</taxon>
        <taxon>Ascomycota</taxon>
        <taxon>Pezizomycotina</taxon>
        <taxon>Sordariomycetes</taxon>
        <taxon>Sordariomycetidae</taxon>
        <taxon>Sordariales</taxon>
        <taxon>Sordariales incertae sedis</taxon>
        <taxon>Madurella</taxon>
    </lineage>
</organism>
<dbReference type="Pfam" id="PF00550">
    <property type="entry name" value="PP-binding"/>
    <property type="match status" value="6"/>
</dbReference>
<dbReference type="Pfam" id="PF00501">
    <property type="entry name" value="AMP-binding"/>
    <property type="match status" value="5"/>
</dbReference>
<feature type="region of interest" description="Disordered" evidence="5">
    <location>
        <begin position="7163"/>
        <end position="7201"/>
    </location>
</feature>
<dbReference type="PROSITE" id="PS50075">
    <property type="entry name" value="CARRIER"/>
    <property type="match status" value="7"/>
</dbReference>
<dbReference type="InterPro" id="IPR023213">
    <property type="entry name" value="CAT-like_dom_sf"/>
</dbReference>
<protein>
    <recommendedName>
        <fullName evidence="6">Carrier domain-containing protein</fullName>
    </recommendedName>
</protein>
<dbReference type="Pfam" id="PF00668">
    <property type="entry name" value="Condensation"/>
    <property type="match status" value="9"/>
</dbReference>
<feature type="domain" description="Carrier" evidence="6">
    <location>
        <begin position="6175"/>
        <end position="6251"/>
    </location>
</feature>
<evidence type="ECO:0000256" key="1">
    <source>
        <dbReference type="ARBA" id="ARBA00022450"/>
    </source>
</evidence>
<dbReference type="InterPro" id="IPR010071">
    <property type="entry name" value="AA_adenyl_dom"/>
</dbReference>
<reference evidence="7 8" key="1">
    <citation type="submission" date="2024-09" db="EMBL/GenBank/DDBJ databases">
        <title>Itraconazole resistance in Madurella fahalii resulting from another homologue of gene encoding cytochrome P450 14-alpha sterol demethylase (CYP51).</title>
        <authorList>
            <person name="Yoshioka I."/>
            <person name="Fahal A.H."/>
            <person name="Kaneko S."/>
            <person name="Yaguchi T."/>
        </authorList>
    </citation>
    <scope>NUCLEOTIDE SEQUENCE [LARGE SCALE GENOMIC DNA]</scope>
    <source>
        <strain evidence="7 8">IFM 68171</strain>
    </source>
</reference>
<dbReference type="CDD" id="cd19534">
    <property type="entry name" value="E_NRPS"/>
    <property type="match status" value="3"/>
</dbReference>
<dbReference type="CDD" id="cd19542">
    <property type="entry name" value="CT_NRPS-like"/>
    <property type="match status" value="4"/>
</dbReference>
<dbReference type="PANTHER" id="PTHR45398">
    <property type="match status" value="1"/>
</dbReference>
<dbReference type="PROSITE" id="PS00012">
    <property type="entry name" value="PHOSPHOPANTETHEINE"/>
    <property type="match status" value="3"/>
</dbReference>
<dbReference type="InterPro" id="IPR000873">
    <property type="entry name" value="AMP-dep_synth/lig_dom"/>
</dbReference>
<dbReference type="PROSITE" id="PS00455">
    <property type="entry name" value="AMP_BINDING"/>
    <property type="match status" value="5"/>
</dbReference>
<dbReference type="InterPro" id="IPR020806">
    <property type="entry name" value="PKS_PP-bd"/>
</dbReference>
<comment type="caution">
    <text evidence="7">The sequence shown here is derived from an EMBL/GenBank/DDBJ whole genome shotgun (WGS) entry which is preliminary data.</text>
</comment>
<feature type="domain" description="Carrier" evidence="6">
    <location>
        <begin position="7810"/>
        <end position="7887"/>
    </location>
</feature>
<dbReference type="EMBL" id="BAAFSV010000003">
    <property type="protein sequence ID" value="GAB1316373.1"/>
    <property type="molecule type" value="Genomic_DNA"/>
</dbReference>
<dbReference type="SMART" id="SM00823">
    <property type="entry name" value="PKS_PP"/>
    <property type="match status" value="6"/>
</dbReference>
<dbReference type="Gene3D" id="3.30.559.10">
    <property type="entry name" value="Chloramphenicol acetyltransferase-like domain"/>
    <property type="match status" value="9"/>
</dbReference>
<dbReference type="GeneID" id="98177326"/>
<feature type="domain" description="Carrier" evidence="6">
    <location>
        <begin position="5066"/>
        <end position="5142"/>
    </location>
</feature>
<dbReference type="Gene3D" id="3.30.559.30">
    <property type="entry name" value="Nonribosomal peptide synthetase, condensation domain"/>
    <property type="match status" value="10"/>
</dbReference>
<dbReference type="Gene3D" id="2.30.38.10">
    <property type="entry name" value="Luciferase, Domain 3"/>
    <property type="match status" value="1"/>
</dbReference>
<feature type="domain" description="Carrier" evidence="6">
    <location>
        <begin position="7200"/>
        <end position="7277"/>
    </location>
</feature>
<sequence>MYSTESTRFPRFGCPLKDDAAARRPVTSARVVLEEPADADKLLALSKTDADALGAVLRTAWALLLRCYTGQDHVSFGFQHVGSDPEKHHPVVARFLLNDSMSVSNVLGRAKTAMTAVSVAISDGDHLDYPDADHPIAIFNTMIMLWGFAQTETPTSALLPKLHQNQQLRLLVKQNGEGNLGLFLEWNRNLTGMPPAQGILVASTLAKIISSLLSSPPNTRLRGLDCLSRANLNQISIWNEACPIEPLDRCIHHVISDRVLEQPNAEAICAWDGSFTYRELDDVAGSLASQLMQLGVGPEVLVPLCFEKSKWTVVAMLAVLKAGAAFVPLDPSHPVERLRGLCDSVNAHLVLCSRHLVPLLTGVSDKILPVDNATVVESTSEPVSPTPPVSSTNAAYVIFTSGSTGKPKGTVIEHRAFCSSARSHGPTQHMDNTSRMLQFAAHTFDASLVETLTSLMVGGCVCIPSEQERLDDLAGAINRLRVNHAVLTPSFIGFLSPAAVPGLRRLILAGEAMAPSHIATWSHITLINGYGPAESSVTAVVNSCVGPDTEPTDIGLPCGMRCWLVDPDDHNRLVPVGCVGELLLEGPSLSRGYLNDAAKTEQSFIFDPAWAQPSAGRRRFYKTGDLARYNSVSGSLSYVGRKDTQVKLHGQRIELGEIEHHLAVDESVQHALILLPKSGPLEKRLVAVLSLADSFKPAINGAPDKQLDGPMPRLVGNPSVTEPVLQHIRERLSAHLPAYMVPSVWLCVDAVPMLPSRKMDRKSVTTWVESVISTEECQRIIMGHNPAEMTAPAEASDHLTETEAILRDIWSVVLNLPAAQISLDDRSFLSLGGDSISAMACASRAKKAHLGLTVQEVLRAKSLRQLAAGAKRMVQSSQRSDGENEDDELLNTPFDLSPIQQYHFQVRGEAQGDQHFNQSFCLRLGRRVDEIAIRDAIEAMVKRHAMLRARFEPSQEDGQWRQFITSDVGSSYRFRAHAVTSADQIDAGISSAQSCLNVRQGPLFAAELFAVEDGGYQILFMTAHHLVIDLVSWRVILEEMEELLENPMALKELLADHPSLTFRKWITLQMDDCRDQQLSQVLPSAVHVPPARFDYWGMQGLPNLYGDVVCEGFELDVAITTTLLSHCHVPFRTETVDLLLAALLWSFRSTFPDRPTPAIYNEGHGREPPSSSAGDEIDISRTIGWFTTLLPIILSSPAAFTNALIQVKDLRRRVPGNGRPYFAARFHSAEGAAKWGADHKDMEISFNFLGRYQQLERAGALFQPASHMAGEAHSGSPTADFGRVAQRFALFEISAVIVQGALRFGFAWNRGMRHQERIREWVLSCRRVLTEAAATLPSMSSRLTVGDFTLVPDLGHEDLAAFEQSKLPSLVGDRGWDGIEDIYPASPIQEGLLVSRTKDGNVYAVRRTFQVSLRGKAVDVARLVKAWEQVVQHHALLRTVFVDAISQTRAGSYDQVVLKQVDIPSLLTVRECHSGEEEMRAMAENMEPMQYQPDKPQHRLSVFYNGKPDNIIVYCVLEMTHAVMDGASMDIILRDLARSYTGSLDRLPRPLFSPFMAALQKRNTEADVGFWAAYLAGIEPCHFPTLNDGVAIPEDKKELRSLRVGVPDLASLQAFCDAKGFTLPNAFHAAWALTLACYTGSEDVCFGYLVSGRDAALVEGSEDAIGPFINMATQRVRLGKQDGNELSLLSVLEAVQKDNLDCMPYAQTSLAEVQHALKMPGGMALFNTCISYRRRLPQKSARQPLDPESLECTDLEAIRDPTEYPISVNIETDDQGCATIDVDYWTDAVASLQAEHVAATFVQALSNIAEHAEKPLSQLDPVHETSKSSIWTWNANMPPTTVECMHRMVQKQVTARPQAQAVRGWDADFSYAEMDELSSRVAQHLLGLGVAPEVFVPVCFDKSSWTVIAMFAVLKAGGGVVPLDATHPAEALEGKVADAGAHIVVASETRASMFESMVPYVVAVGPQLISQLPPASKPITVDSQVSPADPAFVMFTSGSTGKPKGVVLCHQALVSSALAHGSALGLGPHTRFLQFAAHTFDNSLEEMFTTLIHGGCVCVPSEADRLGDLPGAIDRLDANFMDLTPTVAALLRPEEVPKIKGIAVGGEALTQEVLDIWGGAVPVHNQYGPSECSINATHRLHLDAKGDVTNIGTSVGSVSWVVDPNDHNRLVPVGCVGELLIEGPTLARGYLGRPVETAKAFIEMPRWAAMDPHHRERGNRRMYKTGDLVRYNSDGSLVYLGRKDTQVKLHGQRIELGEIEHHVKASLPPAAQSSVELVAVGQPPQKVLAVFICLEPRSADQVEILPMSDEFVALAQTIVGAMATKVAAYMVPNLFLPVSRMPLTSSGKLDRRRLRTAAQELSDGVVAYRLGSRACNGRLPETPMEKNLRDLWASVLSIEPGSISADDSFFRHGGDSVGAMRLVAAARQKGIGLSVATIFQMPKLSEMAAAVAGGAEGGAKQQKDEPLPGSTEPFSLLKHSTTAMSPQKLRKHVASICRVSVDSVEDIYPCTPLQAGLVAASQRQPGAYVAVNSYELPAGTDISRFKRAWQEIVDSEAILRTRVVFVEDRGFLQVVVREPISWMAVPCISDLPKTHSQLPPHDGGVLSRYAIVGREDNSDGPRTFVWAAHHALYDGWSLPTLLGRVEARYRQPEALLVPTPHYSRFVQYVSNIDTSASDAFWTSKLSGSAPRHFPSLPHPGYRVQASSQTHRVVRFTKPKGSDLTTASFLRAAWALVLSIYSSSDDVVFGEVLNGRDVPVAGIEDLVGPTFASVPRRIQIDPAWSVERTLADVQAQLNDVIPHQFAGLQRIRGLNSAAAAACEFQNLLAIALADEEPARDSLWSNMTGGGNTQGADFFNYPLNVTCTVGGGDGEIEMRAFFDAGVLPSWQVARMLGQFETVLLRLSAAENQQQSIGDIDLLGQDDKAVVRELNKLSGPLVERRVHDMITEQMARQGSEATAVVGWDASLSNGELDTLSTALARDLQMKGIGGPNGGNFVPFCFEKSTFAVVAMLAVLKTGAAFVPLDPSHPVARLKEIAGDCEAKVILCSPKYRELCSQLVDTVVGVDGKMLTSLGGGEESGATGICSPNDPAYVIFTSGTTGKPKGTIVSHTAFCSGATAHGPAMLMTPPFRFLQFASYTFDACLVEILTTLMMGGTVCVPREEDRTNGNIAAAMEQMGVTMALLTPSFAQTLQPTDVPHLKTLILGGEAMAQSHLATWVDRVNLVNAYGPSECAVVATVNSHMRRSSNPANLGRGIGRCWIVDPRNHNRLAPVGSVGELLIEGPTLSTGYLRNEAKTREVFIESPKWAKDESFRYSDMPSQTPRRMYQTGDLVRMCDDTTGEMVYMGRKDTSQAKLNGQRLELDEVAYHLGADDAVKHAVVVFPKSGPCARRLVAVLALRGIPGEDPTIKFELVTSRRASTIVNKVLERLREKVPPYMIPSAWIALGHIPLLPSGKLDRPGVADFVEGMNDETFDKIIADGREQEREETVAPQSISIDARLKSIWSEVLNISPQRIGRNVSFLHLGGDSITAMQVMARCRTQGMSVAVQDIIGSKSVHDLALKVVIPKEQQKPSATSEDYHEFDPTPIQQLYFQIVGENGRVSGPDMQFNQSVLLRLARDVDPQELGRAIHALVKTHSMLRSRFRRDGTGNWRQRITPDVSSSYRFKTHAVGNFQRMEKRIQNSQKALDIQKGPLLAADCFTVGAAENKEVYIFIAIHHLVVDIVSWGILLQDLEDFFSTGSIEPPRSLIFQAWSRQQAEEAHAQKNGRRLLPHHEMSDVDLEYWGMDGTPNVHGDVLTREVELDSETTSMLLGPECHQPLQTELLDLLLAALLLSYRNVAVGRRGTPTIYNEGHGREVWDDDMDLSRTVGWFTTLYPVHLPQESSSDDDIINAIRWVKDYRRRLAGKGRPYFAYRLLTAQGRDEYSHRWPVEVAFNYLGQMQQLSRTDTWLQSVDDTAGQSLNAASDVGKNVPRFALIDVSALVTGGKLKLSFTYNKHMKHQDSLGEWARQCQSLLSDAPHRLARHHIEKTLSEFPLLSLTYYGLESLNHRLDEVDVHIHNVQDIYPCSPMQRGLLLSQILDPDKYAYRAVFQLETTGGKEVDAQRLSNAWQSVVQRHATLRTIFVDTVGDEGLMDQVVLRSAPGRVQILQSDNDEGALEALRSLQGIDYNEKKPPHRLSVCKTTAGNVFCQLEISHAICDGSSLPILLEDLANGYGGSTGKAVPVYRDYMAYIQSQPRSESVRYWKEYLEGAEPCLFPTLTDGKVEQPSLGSHIIRLDRVADINDYCANSGITLSTLLQFVWALVLRTYTGSDEVLFGYLASGRDVPVAHIEQAVGAFINMLVCRMNLPADAELDEVLDTMRVNLADAMAHQTCSLAEMQHELQVPGTALFNTAFTYQKRTAQEKMRSSPSALQYRVVKAEDPSEYAVAVNVEAIDGVVEVQFGYWRNIVSDEQMKNVASTFQQIVKDLVAGAGDDRTVGEVDLVGAAGIQQLTSWNNYELPRVEQCVHDIIAQHAVQRPQSTPAVCGWDASFTYRELDSAATALARQLATDYGVGPEVFVPLCFEKSAWTVVAQVAVLKAGGAFVSLDPDHPDSRLRELIQDVDATVVLCSPKHKEKVDNIAKTTVVVDPSAIAALKSQYAAETAFATAVKPSNPAYVIFTSGTTGKPKGTVIEHGSFCTGAIAHAKAMFMHSDSRVLQFASYTFDASIMETLSCLLVGGCVCVPSDEDRMNDVAAAIRNMGVTWTLLTPSVASTVKPESVPCLKTLVTGGEAMASGHIARWGTRCALVNAYGPTECSVVATTSTKVDEEYRVCNTDCSNIGPAVGGRIWVVDPQNSDRLVPVGAVGELVVEGRLVARGYLNNKVQTAKAFIQSPQWTRHPSFPESMWLHRDRMYRTGDLVRYNSDGSVSYISRKDTQVKLNGRRIELGEIEYNCRSSLPDDSQVAVEVVAPPVARTAAKALAVFFSLPTTASADKRTTTVFALLPMNEELTNVAHAMERHVSGVLPAYMVPQLFLPVSAMPWTSAGKLDRRRLRQAVEQASKDEIANYKLSAVAKVVKRREPETIMEKKLQGLWEAVLGLPDDSVSAEDNFFGAGGDSLTAMRLVGAARAHRIVLSVLDIFEHPTLADMALACGGQEGEGMGEDNDTDPQPFSLLTCPKSELDDLLQEVSAQCLVRREQIQDMYPCSPLQEGLVALANKQAGAYVAVSTLELPQDVDQDRFKSAWQAVVDDTGTLRTRIVHTSTAGFLQVVFAPEPIDWYDEPTVEEAIAKGRALGSQDGGKLIRFALVRGENACYFIWAIHHALYDGWSLPRIGRRVQDIYDVSQPDENSAEARPSYSRFIRYLTSKDVPASEKFWADSLNGSSSVTHFPEPPSVANRDKKPNFRAETTHVTINRGDFVVDITLPTLIRAAWAIVLTAYTGMDDVVFGETLAGRNIDLPGVEDIDGPTFATVPVRVQPLRHTKVSEFLQSMHKMASRMVHHQHLGLQHIKRLNQDCAAACDFQNILTIQAASSQKHDGNDWDFRGGSSMDSFFTHPLVLECNVTDATIEANFHHNETVLSSWQARRLVHQLEAVLKQLVDKSKNKQATLADIHVISPEDHALIAEWNRVNTFQGKVEIEVDSCIHQLFLEQATMSPEREAISAWDAELTYGEVRDYASRLAFRLKQLGVKKGTLVPVCVTRSAWAVVTLLGVLMAGGAFVPFDPAHPLTRQKEMLESLSPLLMVCSPEHTSRFEGIVNTRLSVDGDVIRNLPTPPGPVCVSFDPSSTAYVLFTSGSTGKPKGVVAAHRDFSSSSLGYSQATRMDASSRVFHFASLTFDVALMEVLTPLTLGACVCVPNEDERLHNLGAAITRLRATWAFLTPSVANLIDPSLVCPTLKTLVCGGEAMLAETVTRWADHVELMNGYGPTEACVLAIINPNVSAERDRSAIGRATAAGRAWVVEARGEHNDWLAPVGAIGELAISGTLLTRGYMNDPEKTARVFIENPPWGKDHEGHGSAPARIYRTGDLVRYRPDGAIEFIGRRDGQVKVNGQRIELGEIESWLSADSRVRLALVVQPKTGPCQKQLVGIITLAVDSATDVGGNNDCTPVDGPPERLARIRSHVADVKNRLADALPHYMVPSVMIVLESMPVGVSGKLDRQRVIKWVQGLDESTFERITNSLGEDAEQEVELTGPAKTLREIWAQELRVPEDRVKSNQQFLSLGGDSIRAMGVVSRARNAQIIISLQDVLRAKSVVHLARLAKQSPSTAAITARADEETEEPFALSPIQKVYLRLAEKHDGEGRFNQSFALTAPRGVTANDVKHAMDSIVQRHSMLRARFAKEEDGSWRQRTIKMSPSAYSFLAHHPASRDEIAPIMKAAQTGLSIQQGPIFRADVFELAGQDQPVIFMVAHHLCVDMVSWRIIVQDLGKLLEKRPLTAEMPLSFRSWCALQAEDAKTADTKALLPFKETPPHMGYWGVNRRLTYATTETEAFTLAEDMTKLALTDCHKAFRSEPMDLFLAAVAHAFARTFSDRELPTLHTETHGREAPAGSLVDLSRTVGWFTSICPLRIPIRAGDVTDAVRRTKDMRRSIPSNGRPYFAHKCLNRAADVGSSPMEVLFNYLGGGVSDDDDEGLDAFRQVADVGPDTTRLALFEISAVVINNKLHFSFIYDTNLSRVDDVRRWIADCKNVLEEMVKGLMQRPAQPTLSDYPLLPLTYDNLNTLTSVTLPRFGIENDLSCIEDIYPCTPVQEGMLISQLRDPNAYIFHAVYSVQHPDPSFRLSTDRLVQAWRKVVNRHATLRTIFIESVHRDGVFDQLVLKEPHCEVTVIRCSDDEAMDRLDEATLNTTQTPHSAKQPRLPHQLTICATHSGKILIKFETNHAAMDGGSLPILLHELAAAYEGTLDSAPGPLYSDYIRYIRSHPAREGTEYWMNHLKGLKPCYFPKLNTSTDTARSLHMLRLQFDRYKELRQLSEQTHITLANIMHAAWALVLRKYTGVDDVCFGYLTAGRDAPVENIDRTVGTLINMLCCRLDISKAQTLADIFRTAQDEYLQSIPFQQSSLARVQHDLGLAGKTLYNTSISTQNHAGRMALLEEGGGISFELEAGHDPSEYAIIANIDVSEGAEGVVFRYWTDHVSDDQAQEVARTMAQVLDGFLNNPTQPIAELDKEMGVTVYRESSRRTSTETSVEVVGHWSSADTPETPLSPTSPDSSKEDQDVIEKTLVAIWNALLNLPSDNPISGEDSFFDLGGDSIMAMKLVGEARDQGLALNVADVFRNPRLDDMAAIIRSGRTCAVDSGIPGIETIVEQATRHGLYERFSLLAASNVDAFLQTNIVPQVGVFRGGLADVLPATDFQSLAVTGSLLSSRWMLNYFYLDGDGPLDLGQLKRACFRVVQALDILRTVFVPSGGRFLQVVLRTLRPAFHVIEVDDDKALEGFAESLHEKEEGAPSLGEPFVEFTVVRYRRSSRHRILLRLSHAQYDGVCLPKILEALQTAYRGETIQSPPTFANYLRASAGSLTSEHYQHWKKLLEGSSMTEIVSRKQPNHHKSASGKTAWFKRSVQLPPVESGNITTATVVKAAWAYVLAQISASPDVVFGHTISGRNASVEGIENMVGPCLNLVPVRVRFGADGAEWTARHLLHQIQDQQVANMPHEVLGFREIIRRCTDWPGWTYFTSTVQHQNIDQSSRVRLGDIDYGVGVASAAQGDLADLCVFSERASTGRTDDNTYDIILSFAEDGAVPREFAQKALDMLCEAAELFAVDPDVALPSATELRSKPPQVPFDEAALSSSSSSSSAGTTSSNNNSTSNQTEPGALQLLTPAQQADLCALVTSAWRQVLELTDETALDDENTSFFALGGDLTDLAKLSWLLGDQQLAPARLLEDLADHPTVRGHMAVVASSLPRLPRSLNRAKSLAAAKGVKGAEAVMVVGAAGDKTKAKPRRSRSPLAKAIRIAKTFTKRRIGVKVRG</sequence>
<dbReference type="InterPro" id="IPR009081">
    <property type="entry name" value="PP-bd_ACP"/>
</dbReference>
<dbReference type="InterPro" id="IPR006162">
    <property type="entry name" value="Ppantetheine_attach_site"/>
</dbReference>
<dbReference type="Gene3D" id="3.40.50.980">
    <property type="match status" value="2"/>
</dbReference>
<evidence type="ECO:0000256" key="3">
    <source>
        <dbReference type="ARBA" id="ARBA00022598"/>
    </source>
</evidence>
<keyword evidence="1" id="KW-0596">Phosphopantetheine</keyword>
<feature type="compositionally biased region" description="Polar residues" evidence="5">
    <location>
        <begin position="7182"/>
        <end position="7196"/>
    </location>
</feature>
<keyword evidence="3" id="KW-0436">Ligase</keyword>
<dbReference type="InterPro" id="IPR042099">
    <property type="entry name" value="ANL_N_sf"/>
</dbReference>
<dbReference type="InterPro" id="IPR001242">
    <property type="entry name" value="Condensation_dom"/>
</dbReference>
<dbReference type="CDD" id="cd19545">
    <property type="entry name" value="FUM14_C_NRPS-like"/>
    <property type="match status" value="2"/>
</dbReference>
<evidence type="ECO:0000256" key="4">
    <source>
        <dbReference type="ARBA" id="ARBA00029454"/>
    </source>
</evidence>